<dbReference type="EMBL" id="BARS01035188">
    <property type="protein sequence ID" value="GAG15915.1"/>
    <property type="molecule type" value="Genomic_DNA"/>
</dbReference>
<organism evidence="1">
    <name type="scientific">marine sediment metagenome</name>
    <dbReference type="NCBI Taxonomy" id="412755"/>
    <lineage>
        <taxon>unclassified sequences</taxon>
        <taxon>metagenomes</taxon>
        <taxon>ecological metagenomes</taxon>
    </lineage>
</organism>
<name>X0VC63_9ZZZZ</name>
<reference evidence="1" key="1">
    <citation type="journal article" date="2014" name="Front. Microbiol.">
        <title>High frequency of phylogenetically diverse reductive dehalogenase-homologous genes in deep subseafloor sedimentary metagenomes.</title>
        <authorList>
            <person name="Kawai M."/>
            <person name="Futagami T."/>
            <person name="Toyoda A."/>
            <person name="Takaki Y."/>
            <person name="Nishi S."/>
            <person name="Hori S."/>
            <person name="Arai W."/>
            <person name="Tsubouchi T."/>
            <person name="Morono Y."/>
            <person name="Uchiyama I."/>
            <person name="Ito T."/>
            <person name="Fujiyama A."/>
            <person name="Inagaki F."/>
            <person name="Takami H."/>
        </authorList>
    </citation>
    <scope>NUCLEOTIDE SEQUENCE</scope>
    <source>
        <strain evidence="1">Expedition CK06-06</strain>
    </source>
</reference>
<comment type="caution">
    <text evidence="1">The sequence shown here is derived from an EMBL/GenBank/DDBJ whole genome shotgun (WGS) entry which is preliminary data.</text>
</comment>
<dbReference type="AlphaFoldDB" id="X0VC63"/>
<proteinExistence type="predicted"/>
<feature type="non-terminal residue" evidence="1">
    <location>
        <position position="30"/>
    </location>
</feature>
<sequence length="30" mass="3311">MPRNPERKLGDDAVAAAIILQGYLDEGHFL</sequence>
<protein>
    <submittedName>
        <fullName evidence="1">Uncharacterized protein</fullName>
    </submittedName>
</protein>
<gene>
    <name evidence="1" type="ORF">S01H1_54254</name>
</gene>
<accession>X0VC63</accession>
<evidence type="ECO:0000313" key="1">
    <source>
        <dbReference type="EMBL" id="GAG15915.1"/>
    </source>
</evidence>